<gene>
    <name evidence="1" type="ORF">CC84DRAFT_557488</name>
</gene>
<dbReference type="EMBL" id="KV441550">
    <property type="protein sequence ID" value="OAG08148.1"/>
    <property type="molecule type" value="Genomic_DNA"/>
</dbReference>
<dbReference type="GeneID" id="28770168"/>
<dbReference type="AlphaFoldDB" id="A0A177CMP0"/>
<proteinExistence type="predicted"/>
<accession>A0A177CMP0</accession>
<dbReference type="RefSeq" id="XP_018038513.1">
    <property type="nucleotide sequence ID" value="XM_018186682.1"/>
</dbReference>
<name>A0A177CMP0_9PLEO</name>
<evidence type="ECO:0000313" key="2">
    <source>
        <dbReference type="Proteomes" id="UP000077069"/>
    </source>
</evidence>
<evidence type="ECO:0000313" key="1">
    <source>
        <dbReference type="EMBL" id="OAG08148.1"/>
    </source>
</evidence>
<dbReference type="InParanoid" id="A0A177CMP0"/>
<dbReference type="Proteomes" id="UP000077069">
    <property type="component" value="Unassembled WGS sequence"/>
</dbReference>
<protein>
    <submittedName>
        <fullName evidence="1">Uncharacterized protein</fullName>
    </submittedName>
</protein>
<sequence>MQLYRLLSRPMLSSSCVRLGSGPRHVLQLRRFRLHSRYLAHLSWETPTAAPIRFVQHPCRICPFSGAQPYHALPATFPVTASSCSLICS</sequence>
<organism evidence="1 2">
    <name type="scientific">Paraphaeosphaeria sporulosa</name>
    <dbReference type="NCBI Taxonomy" id="1460663"/>
    <lineage>
        <taxon>Eukaryota</taxon>
        <taxon>Fungi</taxon>
        <taxon>Dikarya</taxon>
        <taxon>Ascomycota</taxon>
        <taxon>Pezizomycotina</taxon>
        <taxon>Dothideomycetes</taxon>
        <taxon>Pleosporomycetidae</taxon>
        <taxon>Pleosporales</taxon>
        <taxon>Massarineae</taxon>
        <taxon>Didymosphaeriaceae</taxon>
        <taxon>Paraphaeosphaeria</taxon>
    </lineage>
</organism>
<keyword evidence="2" id="KW-1185">Reference proteome</keyword>
<reference evidence="1 2" key="1">
    <citation type="submission" date="2016-05" db="EMBL/GenBank/DDBJ databases">
        <title>Comparative analysis of secretome profiles of manganese(II)-oxidizing ascomycete fungi.</title>
        <authorList>
            <consortium name="DOE Joint Genome Institute"/>
            <person name="Zeiner C.A."/>
            <person name="Purvine S.O."/>
            <person name="Zink E.M."/>
            <person name="Wu S."/>
            <person name="Pasa-Tolic L."/>
            <person name="Chaput D.L."/>
            <person name="Haridas S."/>
            <person name="Grigoriev I.V."/>
            <person name="Santelli C.M."/>
            <person name="Hansel C.M."/>
        </authorList>
    </citation>
    <scope>NUCLEOTIDE SEQUENCE [LARGE SCALE GENOMIC DNA]</scope>
    <source>
        <strain evidence="1 2">AP3s5-JAC2a</strain>
    </source>
</reference>